<comment type="caution">
    <text evidence="5">The sequence shown here is derived from an EMBL/GenBank/DDBJ whole genome shotgun (WGS) entry which is preliminary data.</text>
</comment>
<keyword evidence="3" id="KW-0349">Heme</keyword>
<evidence type="ECO:0000256" key="2">
    <source>
        <dbReference type="ARBA" id="ARBA00017228"/>
    </source>
</evidence>
<dbReference type="InterPro" id="IPR007197">
    <property type="entry name" value="rSAM"/>
</dbReference>
<keyword evidence="3" id="KW-0963">Cytoplasm</keyword>
<dbReference type="Pfam" id="PF06969">
    <property type="entry name" value="HemN_C"/>
    <property type="match status" value="1"/>
</dbReference>
<comment type="subcellular location">
    <subcellularLocation>
        <location evidence="3">Cytoplasm</location>
    </subcellularLocation>
</comment>
<keyword evidence="3" id="KW-0949">S-adenosyl-L-methionine</keyword>
<reference evidence="6" key="1">
    <citation type="submission" date="2018-02" db="EMBL/GenBank/DDBJ databases">
        <authorList>
            <person name="Moore K."/>
            <person name="Momper L."/>
        </authorList>
    </citation>
    <scope>NUCLEOTIDE SEQUENCE [LARGE SCALE GENOMIC DNA]</scope>
    <source>
        <strain evidence="6">ULC18</strain>
    </source>
</reference>
<accession>A0A2T1DWG3</accession>
<dbReference type="PROSITE" id="PS51918">
    <property type="entry name" value="RADICAL_SAM"/>
    <property type="match status" value="1"/>
</dbReference>
<keyword evidence="3" id="KW-0004">4Fe-4S</keyword>
<feature type="domain" description="Radical SAM core" evidence="4">
    <location>
        <begin position="13"/>
        <end position="267"/>
    </location>
</feature>
<dbReference type="InterPro" id="IPR010723">
    <property type="entry name" value="HemN_C"/>
</dbReference>
<keyword evidence="3" id="KW-0479">Metal-binding</keyword>
<dbReference type="InterPro" id="IPR058240">
    <property type="entry name" value="rSAM_sf"/>
</dbReference>
<dbReference type="InterPro" id="IPR034505">
    <property type="entry name" value="Coproporphyrinogen-III_oxidase"/>
</dbReference>
<keyword evidence="3" id="KW-0408">Iron</keyword>
<dbReference type="GO" id="GO:0005737">
    <property type="term" value="C:cytoplasm"/>
    <property type="evidence" value="ECO:0007669"/>
    <property type="project" value="UniProtKB-SubCell"/>
</dbReference>
<dbReference type="GO" id="GO:0046872">
    <property type="term" value="F:metal ion binding"/>
    <property type="evidence" value="ECO:0007669"/>
    <property type="project" value="UniProtKB-UniRule"/>
</dbReference>
<sequence>MLLPKVDSKETLNLIELPGSAYLHIPFCRRRCFYCDFAVSIVGDRPPVARTDGLPANPLNGSNSGTIAHYVEILCQEIRLTEATGKPLDTVFFGGGTPSLLSVEQLSRILSTLEQQFGIAPQAEISMEIDPGTFDLSQLQGYRAAGVNRVSIGVQAFQSELLQACGRSHTVADVYQAVKWVQEAGFENFSLDLISGLPHQTLDDWQESLAKAIALAPTHLSCYDLTIEPVTAFGRQYKPGMQPLPSDEVTAEMYRTAQRLLTAAGYAHYEISNYAKSGYQCRHNRVYWENRSFYGFGMGATSYLDGNRLSRPRKTREYYEWVEEERLKAKGLRLKNEVDPSDLSPLPSGSKLQPSDVLLDTLMLGLRLAEGLSLTALIEQFGRAALERVWACLQPFQQKGWVKISSNKKEVIDALLATLPETGRLQLTDPEGFLFSNVILVALFEEFE</sequence>
<dbReference type="GO" id="GO:0006779">
    <property type="term" value="P:porphyrin-containing compound biosynthetic process"/>
    <property type="evidence" value="ECO:0007669"/>
    <property type="project" value="InterPro"/>
</dbReference>
<dbReference type="SFLD" id="SFLDG01065">
    <property type="entry name" value="anaerobic_coproporphyrinogen-I"/>
    <property type="match status" value="2"/>
</dbReference>
<dbReference type="NCBIfam" id="TIGR00539">
    <property type="entry name" value="hemN_rel"/>
    <property type="match status" value="1"/>
</dbReference>
<dbReference type="AlphaFoldDB" id="A0A2T1DWG3"/>
<name>A0A2T1DWG3_9CYAN</name>
<dbReference type="EMBL" id="PVWK01000140">
    <property type="protein sequence ID" value="PSB24853.1"/>
    <property type="molecule type" value="Genomic_DNA"/>
</dbReference>
<comment type="similarity">
    <text evidence="1">Belongs to the anaerobic coproporphyrinogen-III oxidase family. HemW subfamily.</text>
</comment>
<dbReference type="CDD" id="cd01335">
    <property type="entry name" value="Radical_SAM"/>
    <property type="match status" value="1"/>
</dbReference>
<evidence type="ECO:0000313" key="6">
    <source>
        <dbReference type="Proteomes" id="UP000239576"/>
    </source>
</evidence>
<dbReference type="SFLD" id="SFLDF00288">
    <property type="entry name" value="HemN-like__clustered_with_nucl"/>
    <property type="match status" value="1"/>
</dbReference>
<dbReference type="GO" id="GO:0004109">
    <property type="term" value="F:coproporphyrinogen oxidase activity"/>
    <property type="evidence" value="ECO:0007669"/>
    <property type="project" value="InterPro"/>
</dbReference>
<dbReference type="SUPFAM" id="SSF102114">
    <property type="entry name" value="Radical SAM enzymes"/>
    <property type="match status" value="1"/>
</dbReference>
<evidence type="ECO:0000313" key="5">
    <source>
        <dbReference type="EMBL" id="PSB24853.1"/>
    </source>
</evidence>
<protein>
    <recommendedName>
        <fullName evidence="2 3">Heme chaperone HemW</fullName>
    </recommendedName>
</protein>
<keyword evidence="3" id="KW-0143">Chaperone</keyword>
<evidence type="ECO:0000256" key="3">
    <source>
        <dbReference type="RuleBase" id="RU364116"/>
    </source>
</evidence>
<dbReference type="InterPro" id="IPR004559">
    <property type="entry name" value="HemW-like"/>
</dbReference>
<organism evidence="5 6">
    <name type="scientific">Stenomitos frigidus ULC18</name>
    <dbReference type="NCBI Taxonomy" id="2107698"/>
    <lineage>
        <taxon>Bacteria</taxon>
        <taxon>Bacillati</taxon>
        <taxon>Cyanobacteriota</taxon>
        <taxon>Cyanophyceae</taxon>
        <taxon>Leptolyngbyales</taxon>
        <taxon>Leptolyngbyaceae</taxon>
        <taxon>Stenomitos</taxon>
    </lineage>
</organism>
<evidence type="ECO:0000256" key="1">
    <source>
        <dbReference type="ARBA" id="ARBA00006100"/>
    </source>
</evidence>
<keyword evidence="3" id="KW-0411">Iron-sulfur</keyword>
<dbReference type="InterPro" id="IPR006638">
    <property type="entry name" value="Elp3/MiaA/NifB-like_rSAM"/>
</dbReference>
<keyword evidence="6" id="KW-1185">Reference proteome</keyword>
<dbReference type="OrthoDB" id="9808022at2"/>
<dbReference type="Proteomes" id="UP000239576">
    <property type="component" value="Unassembled WGS sequence"/>
</dbReference>
<proteinExistence type="inferred from homology"/>
<dbReference type="SMART" id="SM00729">
    <property type="entry name" value="Elp3"/>
    <property type="match status" value="1"/>
</dbReference>
<dbReference type="GO" id="GO:0051539">
    <property type="term" value="F:4 iron, 4 sulfur cluster binding"/>
    <property type="evidence" value="ECO:0007669"/>
    <property type="project" value="UniProtKB-UniRule"/>
</dbReference>
<gene>
    <name evidence="5" type="ORF">C7B82_26000</name>
</gene>
<comment type="function">
    <text evidence="3">Probably acts as a heme chaperone, transferring heme to an unknown acceptor. Binds one molecule of heme per monomer, possibly covalently. Binds 1 [4Fe-4S] cluster. The cluster is coordinated with 3 cysteines and an exchangeable S-adenosyl-L-methionine.</text>
</comment>
<dbReference type="PANTHER" id="PTHR13932">
    <property type="entry name" value="COPROPORPHYRINIGEN III OXIDASE"/>
    <property type="match status" value="1"/>
</dbReference>
<dbReference type="Pfam" id="PF04055">
    <property type="entry name" value="Radical_SAM"/>
    <property type="match status" value="1"/>
</dbReference>
<reference evidence="5 6" key="2">
    <citation type="submission" date="2018-03" db="EMBL/GenBank/DDBJ databases">
        <title>The ancient ancestry and fast evolution of plastids.</title>
        <authorList>
            <person name="Moore K.R."/>
            <person name="Magnabosco C."/>
            <person name="Momper L."/>
            <person name="Gold D.A."/>
            <person name="Bosak T."/>
            <person name="Fournier G.P."/>
        </authorList>
    </citation>
    <scope>NUCLEOTIDE SEQUENCE [LARGE SCALE GENOMIC DNA]</scope>
    <source>
        <strain evidence="5 6">ULC18</strain>
    </source>
</reference>
<dbReference type="Gene3D" id="3.30.750.200">
    <property type="match status" value="1"/>
</dbReference>
<dbReference type="SFLD" id="SFLDF00562">
    <property type="entry name" value="HemN-like__clustered_with_heat"/>
    <property type="match status" value="1"/>
</dbReference>
<dbReference type="PANTHER" id="PTHR13932:SF5">
    <property type="entry name" value="RADICAL S-ADENOSYL METHIONINE DOMAIN-CONTAINING PROTEIN 1, MITOCHONDRIAL"/>
    <property type="match status" value="1"/>
</dbReference>
<dbReference type="SFLD" id="SFLDS00029">
    <property type="entry name" value="Radical_SAM"/>
    <property type="match status" value="2"/>
</dbReference>
<evidence type="ECO:0000259" key="4">
    <source>
        <dbReference type="PROSITE" id="PS51918"/>
    </source>
</evidence>